<keyword evidence="3" id="KW-1185">Reference proteome</keyword>
<dbReference type="InterPro" id="IPR007403">
    <property type="entry name" value="DUF456"/>
</dbReference>
<sequence length="160" mass="17037">MGAWQLLLAGLVMLLGLFGVLVPGVPGAWLVWAAVMWWSLHVQSGLAWWLLVGSTALMLVTQVVVWHLPPRRLRGVGVTRRMVAYAGVGALLGFVLVPVVGAVPGYVGGIYLCERLRLGGHRSAMTSTRTVMRAIGTSVLVELFACLMIVGAWTGAVFAG</sequence>
<reference evidence="2 3" key="1">
    <citation type="submission" date="2018-12" db="EMBL/GenBank/DDBJ databases">
        <title>Complete genome sequence of Streptomyces ficellus NRRL8067, the producer of ficellomycin, feldamycin and nojirimycin.</title>
        <authorList>
            <person name="Zhang H."/>
            <person name="Yue R."/>
            <person name="Liu Y."/>
            <person name="Li M."/>
            <person name="Mu H."/>
            <person name="Zhang J."/>
        </authorList>
    </citation>
    <scope>NUCLEOTIDE SEQUENCE [LARGE SCALE GENOMIC DNA]</scope>
    <source>
        <strain evidence="2 3">NRRL 8067</strain>
    </source>
</reference>
<evidence type="ECO:0000313" key="3">
    <source>
        <dbReference type="Proteomes" id="UP000422572"/>
    </source>
</evidence>
<protein>
    <submittedName>
        <fullName evidence="2">DUF456 domain-containing protein</fullName>
    </submittedName>
</protein>
<keyword evidence="1" id="KW-0472">Membrane</keyword>
<dbReference type="EMBL" id="CP034279">
    <property type="protein sequence ID" value="QGV77916.1"/>
    <property type="molecule type" value="Genomic_DNA"/>
</dbReference>
<gene>
    <name evidence="2" type="ORF">EIZ62_06370</name>
</gene>
<dbReference type="Pfam" id="PF04306">
    <property type="entry name" value="DUF456"/>
    <property type="match status" value="1"/>
</dbReference>
<keyword evidence="1" id="KW-0812">Transmembrane</keyword>
<accession>A0A6I6FNJ0</accession>
<name>A0A6I6FNJ0_9ACTN</name>
<dbReference type="RefSeq" id="WP_156691734.1">
    <property type="nucleotide sequence ID" value="NZ_CP034279.1"/>
</dbReference>
<feature type="transmembrane region" description="Helical" evidence="1">
    <location>
        <begin position="134"/>
        <end position="159"/>
    </location>
</feature>
<dbReference type="AlphaFoldDB" id="A0A6I6FNJ0"/>
<keyword evidence="1" id="KW-1133">Transmembrane helix</keyword>
<evidence type="ECO:0000256" key="1">
    <source>
        <dbReference type="SAM" id="Phobius"/>
    </source>
</evidence>
<proteinExistence type="predicted"/>
<organism evidence="2 3">
    <name type="scientific">Streptomyces ficellus</name>
    <dbReference type="NCBI Taxonomy" id="1977088"/>
    <lineage>
        <taxon>Bacteria</taxon>
        <taxon>Bacillati</taxon>
        <taxon>Actinomycetota</taxon>
        <taxon>Actinomycetes</taxon>
        <taxon>Kitasatosporales</taxon>
        <taxon>Streptomycetaceae</taxon>
        <taxon>Streptomyces</taxon>
    </lineage>
</organism>
<feature type="transmembrane region" description="Helical" evidence="1">
    <location>
        <begin position="46"/>
        <end position="68"/>
    </location>
</feature>
<dbReference type="KEGG" id="sfic:EIZ62_06370"/>
<feature type="transmembrane region" description="Helical" evidence="1">
    <location>
        <begin position="88"/>
        <end position="113"/>
    </location>
</feature>
<feature type="transmembrane region" description="Helical" evidence="1">
    <location>
        <begin position="6"/>
        <end position="34"/>
    </location>
</feature>
<evidence type="ECO:0000313" key="2">
    <source>
        <dbReference type="EMBL" id="QGV77916.1"/>
    </source>
</evidence>
<dbReference type="Proteomes" id="UP000422572">
    <property type="component" value="Chromosome"/>
</dbReference>
<dbReference type="OrthoDB" id="4333031at2"/>